<dbReference type="EMBL" id="ML121597">
    <property type="protein sequence ID" value="RPB19140.1"/>
    <property type="molecule type" value="Genomic_DNA"/>
</dbReference>
<proteinExistence type="predicted"/>
<evidence type="ECO:0000256" key="1">
    <source>
        <dbReference type="SAM" id="Coils"/>
    </source>
</evidence>
<feature type="transmembrane region" description="Helical" evidence="2">
    <location>
        <begin position="272"/>
        <end position="292"/>
    </location>
</feature>
<dbReference type="SUPFAM" id="SSF58100">
    <property type="entry name" value="Bacterial hemolysins"/>
    <property type="match status" value="1"/>
</dbReference>
<dbReference type="InParanoid" id="A0A3N4L8B2"/>
<feature type="coiled-coil region" evidence="1">
    <location>
        <begin position="292"/>
        <end position="326"/>
    </location>
</feature>
<keyword evidence="2" id="KW-0472">Membrane</keyword>
<dbReference type="OrthoDB" id="4961018at2759"/>
<evidence type="ECO:0000313" key="4">
    <source>
        <dbReference type="Proteomes" id="UP000267821"/>
    </source>
</evidence>
<reference evidence="3 4" key="1">
    <citation type="journal article" date="2018" name="Nat. Ecol. Evol.">
        <title>Pezizomycetes genomes reveal the molecular basis of ectomycorrhizal truffle lifestyle.</title>
        <authorList>
            <person name="Murat C."/>
            <person name="Payen T."/>
            <person name="Noel B."/>
            <person name="Kuo A."/>
            <person name="Morin E."/>
            <person name="Chen J."/>
            <person name="Kohler A."/>
            <person name="Krizsan K."/>
            <person name="Balestrini R."/>
            <person name="Da Silva C."/>
            <person name="Montanini B."/>
            <person name="Hainaut M."/>
            <person name="Levati E."/>
            <person name="Barry K.W."/>
            <person name="Belfiori B."/>
            <person name="Cichocki N."/>
            <person name="Clum A."/>
            <person name="Dockter R.B."/>
            <person name="Fauchery L."/>
            <person name="Guy J."/>
            <person name="Iotti M."/>
            <person name="Le Tacon F."/>
            <person name="Lindquist E.A."/>
            <person name="Lipzen A."/>
            <person name="Malagnac F."/>
            <person name="Mello A."/>
            <person name="Molinier V."/>
            <person name="Miyauchi S."/>
            <person name="Poulain J."/>
            <person name="Riccioni C."/>
            <person name="Rubini A."/>
            <person name="Sitrit Y."/>
            <person name="Splivallo R."/>
            <person name="Traeger S."/>
            <person name="Wang M."/>
            <person name="Zifcakova L."/>
            <person name="Wipf D."/>
            <person name="Zambonelli A."/>
            <person name="Paolocci F."/>
            <person name="Nowrousian M."/>
            <person name="Ottonello S."/>
            <person name="Baldrian P."/>
            <person name="Spatafora J.W."/>
            <person name="Henrissat B."/>
            <person name="Nagy L.G."/>
            <person name="Aury J.M."/>
            <person name="Wincker P."/>
            <person name="Grigoriev I.V."/>
            <person name="Bonfante P."/>
            <person name="Martin F.M."/>
        </authorList>
    </citation>
    <scope>NUCLEOTIDE SEQUENCE [LARGE SCALE GENOMIC DNA]</scope>
    <source>
        <strain evidence="3 4">ATCC MYA-4762</strain>
    </source>
</reference>
<organism evidence="3 4">
    <name type="scientific">Terfezia boudieri ATCC MYA-4762</name>
    <dbReference type="NCBI Taxonomy" id="1051890"/>
    <lineage>
        <taxon>Eukaryota</taxon>
        <taxon>Fungi</taxon>
        <taxon>Dikarya</taxon>
        <taxon>Ascomycota</taxon>
        <taxon>Pezizomycotina</taxon>
        <taxon>Pezizomycetes</taxon>
        <taxon>Pezizales</taxon>
        <taxon>Pezizaceae</taxon>
        <taxon>Terfezia</taxon>
    </lineage>
</organism>
<feature type="coiled-coil region" evidence="1">
    <location>
        <begin position="227"/>
        <end position="254"/>
    </location>
</feature>
<keyword evidence="2" id="KW-1133">Transmembrane helix</keyword>
<sequence>MSINNYPLFYDLIYASLKEKLSLNPSPGKIVDAIYTLPLPAYEILMSGNQEDDLLELTPEEKLKFQTGVAKAMSSNSDEAIMKLQESANEAILAVNVAETIFTNMTRDLASIDANNTLPTEGPFAPCLTTLHEAFHGTIDDSRMLAVKLGLSSRPDILLIGLDEVIIPICNNKNLTTEARKAKVEVFINDANRFATESKAISERFQKLKDNFAIFIGSFSGWTKDKEKEDTKELEQARLDLANMNSKLSKLNISLYAMAGFTAIALSATAQIGGLIAAGIGLTTTIALFSAIENLKGKISDKEEQIKTLSEEIAQLKAARTNLEKLGTTNLENYSQNLIVISLLWTAAKNDAVKVKEWLEQGAEDAVNIHTYSRYNIET</sequence>
<protein>
    <submittedName>
        <fullName evidence="3">Uncharacterized protein</fullName>
    </submittedName>
</protein>
<name>A0A3N4L8B2_9PEZI</name>
<dbReference type="AlphaFoldDB" id="A0A3N4L8B2"/>
<keyword evidence="4" id="KW-1185">Reference proteome</keyword>
<evidence type="ECO:0000256" key="2">
    <source>
        <dbReference type="SAM" id="Phobius"/>
    </source>
</evidence>
<dbReference type="Proteomes" id="UP000267821">
    <property type="component" value="Unassembled WGS sequence"/>
</dbReference>
<evidence type="ECO:0000313" key="3">
    <source>
        <dbReference type="EMBL" id="RPB19140.1"/>
    </source>
</evidence>
<dbReference type="Gene3D" id="1.20.1170.10">
    <property type="match status" value="1"/>
</dbReference>
<gene>
    <name evidence="3" type="ORF">L211DRAFT_853480</name>
</gene>
<keyword evidence="2" id="KW-0812">Transmembrane</keyword>
<keyword evidence="1" id="KW-0175">Coiled coil</keyword>
<accession>A0A3N4L8B2</accession>